<evidence type="ECO:0000256" key="1">
    <source>
        <dbReference type="ARBA" id="ARBA00012552"/>
    </source>
</evidence>
<evidence type="ECO:0000256" key="6">
    <source>
        <dbReference type="ARBA" id="ARBA00047984"/>
    </source>
</evidence>
<dbReference type="GO" id="GO:0003725">
    <property type="term" value="F:double-stranded RNA binding"/>
    <property type="evidence" value="ECO:0007669"/>
    <property type="project" value="TreeGrafter"/>
</dbReference>
<proteinExistence type="predicted"/>
<dbReference type="Pfam" id="PF07717">
    <property type="entry name" value="OB_NTP_bind"/>
    <property type="match status" value="1"/>
</dbReference>
<dbReference type="InterPro" id="IPR001650">
    <property type="entry name" value="Helicase_C-like"/>
</dbReference>
<keyword evidence="10" id="KW-1185">Reference proteome</keyword>
<accession>A0A4P9Y8K0</accession>
<dbReference type="GO" id="GO:0003724">
    <property type="term" value="F:RNA helicase activity"/>
    <property type="evidence" value="ECO:0007669"/>
    <property type="project" value="UniProtKB-EC"/>
</dbReference>
<organism evidence="9 10">
    <name type="scientific">Piptocephalis cylindrospora</name>
    <dbReference type="NCBI Taxonomy" id="1907219"/>
    <lineage>
        <taxon>Eukaryota</taxon>
        <taxon>Fungi</taxon>
        <taxon>Fungi incertae sedis</taxon>
        <taxon>Zoopagomycota</taxon>
        <taxon>Zoopagomycotina</taxon>
        <taxon>Zoopagomycetes</taxon>
        <taxon>Zoopagales</taxon>
        <taxon>Piptocephalidaceae</taxon>
        <taxon>Piptocephalis</taxon>
    </lineage>
</organism>
<dbReference type="InterPro" id="IPR014001">
    <property type="entry name" value="Helicase_ATP-bd"/>
</dbReference>
<feature type="non-terminal residue" evidence="9">
    <location>
        <position position="1"/>
    </location>
</feature>
<dbReference type="GO" id="GO:0005524">
    <property type="term" value="F:ATP binding"/>
    <property type="evidence" value="ECO:0007669"/>
    <property type="project" value="UniProtKB-KW"/>
</dbReference>
<dbReference type="Pfam" id="PF04408">
    <property type="entry name" value="WHD_HA2"/>
    <property type="match status" value="1"/>
</dbReference>
<dbReference type="Pfam" id="PF00271">
    <property type="entry name" value="Helicase_C"/>
    <property type="match status" value="1"/>
</dbReference>
<dbReference type="Gene3D" id="3.40.50.300">
    <property type="entry name" value="P-loop containing nucleotide triphosphate hydrolases"/>
    <property type="match status" value="2"/>
</dbReference>
<dbReference type="InterPro" id="IPR007502">
    <property type="entry name" value="Helicase-assoc_dom"/>
</dbReference>
<evidence type="ECO:0000256" key="4">
    <source>
        <dbReference type="ARBA" id="ARBA00022806"/>
    </source>
</evidence>
<keyword evidence="3 9" id="KW-0378">Hydrolase</keyword>
<dbReference type="Gene3D" id="1.20.120.1080">
    <property type="match status" value="1"/>
</dbReference>
<dbReference type="AlphaFoldDB" id="A0A4P9Y8K0"/>
<feature type="domain" description="Helicase C-terminal" evidence="8">
    <location>
        <begin position="136"/>
        <end position="315"/>
    </location>
</feature>
<evidence type="ECO:0000256" key="5">
    <source>
        <dbReference type="ARBA" id="ARBA00022840"/>
    </source>
</evidence>
<dbReference type="FunFam" id="3.40.50.300:FF:000145">
    <property type="entry name" value="probable ATP-dependent RNA helicase DHX40"/>
    <property type="match status" value="1"/>
</dbReference>
<dbReference type="CDD" id="cd18791">
    <property type="entry name" value="SF2_C_RHA"/>
    <property type="match status" value="1"/>
</dbReference>
<dbReference type="PANTHER" id="PTHR18934">
    <property type="entry name" value="ATP-DEPENDENT RNA HELICASE"/>
    <property type="match status" value="1"/>
</dbReference>
<dbReference type="Pfam" id="PF21010">
    <property type="entry name" value="HA2_C"/>
    <property type="match status" value="1"/>
</dbReference>
<dbReference type="OrthoDB" id="10253254at2759"/>
<keyword evidence="2" id="KW-0547">Nucleotide-binding</keyword>
<reference evidence="10" key="1">
    <citation type="journal article" date="2018" name="Nat. Microbiol.">
        <title>Leveraging single-cell genomics to expand the fungal tree of life.</title>
        <authorList>
            <person name="Ahrendt S.R."/>
            <person name="Quandt C.A."/>
            <person name="Ciobanu D."/>
            <person name="Clum A."/>
            <person name="Salamov A."/>
            <person name="Andreopoulos B."/>
            <person name="Cheng J.F."/>
            <person name="Woyke T."/>
            <person name="Pelin A."/>
            <person name="Henrissat B."/>
            <person name="Reynolds N.K."/>
            <person name="Benny G.L."/>
            <person name="Smith M.E."/>
            <person name="James T.Y."/>
            <person name="Grigoriev I.V."/>
        </authorList>
    </citation>
    <scope>NUCLEOTIDE SEQUENCE [LARGE SCALE GENOMIC DNA]</scope>
</reference>
<sequence>RLGGLVGYTVRFDDTSSPRTLIKYLTDGMLLREILSDPLLTRYRVIILDEAHERTIRTDVLFGMLKRIQKTRQEQVDKFTVLDVSPPIYPLKIVVMSATMNAGQFSRYFNQAPILIVEGRQHEVLTLCTSEAQSDYLEAARRKVLEFHRVAPRGDILVFLSGQDEIESLQKILAENIKEFPEGEWPLHVLPLFAALPPAQQAKVFVPSPPNSRKVILATNIAETSITISGVRYVVDTGVAKFRSFNPKIGIETLQIEAISQSAADQRSGRAGREDKGVCVRLYTRETYAALPLDAKPEILRCNLAPVVLQLKAVGVDDILGFDFLDPPEHASLCRALEQLYALEALDGKGHLTAEGKRMAEFPLDPTWAKVLFAAESLHCTKEVIDLISLQTADNIFFSPPQQRTEAQEARKKFLDHHGDHFTHMNVLKEYQEASGDAHWCRRNFINQRAIINVLEVRKQLRMITRRVGVDPDVSVGSGGDKEVVLQCLLRGFFQNVALLQPDGRTYKGLVTNVAVFVHPMSALSMRKAEAIVFDEIVQTTRPYARGVSAIRAGWLVDAAPRYYGNARVPGR</sequence>
<gene>
    <name evidence="9" type="ORF">BJ684DRAFT_7506</name>
</gene>
<dbReference type="EC" id="3.6.4.13" evidence="1"/>
<evidence type="ECO:0000259" key="7">
    <source>
        <dbReference type="PROSITE" id="PS51192"/>
    </source>
</evidence>
<comment type="catalytic activity">
    <reaction evidence="6">
        <text>ATP + H2O = ADP + phosphate + H(+)</text>
        <dbReference type="Rhea" id="RHEA:13065"/>
        <dbReference type="ChEBI" id="CHEBI:15377"/>
        <dbReference type="ChEBI" id="CHEBI:15378"/>
        <dbReference type="ChEBI" id="CHEBI:30616"/>
        <dbReference type="ChEBI" id="CHEBI:43474"/>
        <dbReference type="ChEBI" id="CHEBI:456216"/>
        <dbReference type="EC" id="3.6.4.13"/>
    </reaction>
</comment>
<dbReference type="InterPro" id="IPR048333">
    <property type="entry name" value="HA2_WH"/>
</dbReference>
<evidence type="ECO:0000313" key="10">
    <source>
        <dbReference type="Proteomes" id="UP000267251"/>
    </source>
</evidence>
<evidence type="ECO:0000259" key="8">
    <source>
        <dbReference type="PROSITE" id="PS51194"/>
    </source>
</evidence>
<evidence type="ECO:0000313" key="9">
    <source>
        <dbReference type="EMBL" id="RKP15122.1"/>
    </source>
</evidence>
<name>A0A4P9Y8K0_9FUNG</name>
<dbReference type="InterPro" id="IPR011709">
    <property type="entry name" value="DEAD-box_helicase_OB_fold"/>
</dbReference>
<evidence type="ECO:0000256" key="2">
    <source>
        <dbReference type="ARBA" id="ARBA00022741"/>
    </source>
</evidence>
<keyword evidence="4" id="KW-0347">Helicase</keyword>
<dbReference type="Proteomes" id="UP000267251">
    <property type="component" value="Unassembled WGS sequence"/>
</dbReference>
<dbReference type="PANTHER" id="PTHR18934:SF118">
    <property type="entry name" value="ATP-DEPENDENT RNA HELICASE DHX33"/>
    <property type="match status" value="1"/>
</dbReference>
<dbReference type="PROSITE" id="PS51194">
    <property type="entry name" value="HELICASE_CTER"/>
    <property type="match status" value="1"/>
</dbReference>
<dbReference type="GO" id="GO:0005730">
    <property type="term" value="C:nucleolus"/>
    <property type="evidence" value="ECO:0007669"/>
    <property type="project" value="TreeGrafter"/>
</dbReference>
<dbReference type="SMART" id="SM00490">
    <property type="entry name" value="HELICc"/>
    <property type="match status" value="1"/>
</dbReference>
<keyword evidence="5" id="KW-0067">ATP-binding</keyword>
<protein>
    <recommendedName>
        <fullName evidence="1">RNA helicase</fullName>
        <ecNumber evidence="1">3.6.4.13</ecNumber>
    </recommendedName>
</protein>
<dbReference type="GO" id="GO:0045943">
    <property type="term" value="P:positive regulation of transcription by RNA polymerase I"/>
    <property type="evidence" value="ECO:0007669"/>
    <property type="project" value="TreeGrafter"/>
</dbReference>
<dbReference type="SUPFAM" id="SSF52540">
    <property type="entry name" value="P-loop containing nucleoside triphosphate hydrolases"/>
    <property type="match status" value="1"/>
</dbReference>
<dbReference type="InterPro" id="IPR027417">
    <property type="entry name" value="P-loop_NTPase"/>
</dbReference>
<dbReference type="EMBL" id="KZ987756">
    <property type="protein sequence ID" value="RKP15122.1"/>
    <property type="molecule type" value="Genomic_DNA"/>
</dbReference>
<evidence type="ECO:0000256" key="3">
    <source>
        <dbReference type="ARBA" id="ARBA00022801"/>
    </source>
</evidence>
<feature type="domain" description="Helicase ATP-binding" evidence="7">
    <location>
        <begin position="1"/>
        <end position="118"/>
    </location>
</feature>
<dbReference type="PROSITE" id="PS51192">
    <property type="entry name" value="HELICASE_ATP_BIND_1"/>
    <property type="match status" value="1"/>
</dbReference>
<dbReference type="GO" id="GO:0016787">
    <property type="term" value="F:hydrolase activity"/>
    <property type="evidence" value="ECO:0007669"/>
    <property type="project" value="UniProtKB-KW"/>
</dbReference>
<dbReference type="SMART" id="SM00847">
    <property type="entry name" value="HA2"/>
    <property type="match status" value="1"/>
</dbReference>